<evidence type="ECO:0000256" key="2">
    <source>
        <dbReference type="SAM" id="MobiDB-lite"/>
    </source>
</evidence>
<reference evidence="5" key="1">
    <citation type="submission" date="2015-04" db="EMBL/GenBank/DDBJ databases">
        <authorList>
            <person name="Mushtaq Mamoona"/>
        </authorList>
    </citation>
    <scope>NUCLEOTIDE SEQUENCE [LARGE SCALE GENOMIC DNA]</scope>
    <source>
        <strain evidence="5">AN4859/03</strain>
    </source>
</reference>
<dbReference type="OrthoDB" id="304976at2"/>
<organism evidence="4 5">
    <name type="scientific">Brachyspira suanatina</name>
    <dbReference type="NCBI Taxonomy" id="381802"/>
    <lineage>
        <taxon>Bacteria</taxon>
        <taxon>Pseudomonadati</taxon>
        <taxon>Spirochaetota</taxon>
        <taxon>Spirochaetia</taxon>
        <taxon>Brachyspirales</taxon>
        <taxon>Brachyspiraceae</taxon>
        <taxon>Brachyspira</taxon>
    </lineage>
</organism>
<evidence type="ECO:0000313" key="4">
    <source>
        <dbReference type="EMBL" id="CRF34692.1"/>
    </source>
</evidence>
<feature type="region of interest" description="Disordered" evidence="2">
    <location>
        <begin position="633"/>
        <end position="657"/>
    </location>
</feature>
<dbReference type="Proteomes" id="UP000043763">
    <property type="component" value="Unassembled WGS sequence"/>
</dbReference>
<accession>A0A0G4K9Y2</accession>
<keyword evidence="3" id="KW-0812">Transmembrane</keyword>
<dbReference type="RefSeq" id="WP_048595360.1">
    <property type="nucleotide sequence ID" value="NZ_CVLB01000002.1"/>
</dbReference>
<keyword evidence="3" id="KW-0472">Membrane</keyword>
<sequence>MNENKKQKIMKTVLSLMISFLIIFIVAMFARAASNTVLPENNGVAVFINDYLDMMMQRIDKIAVKMKIKRNSVSEYQVNLITQSISDYVGYSMYQTSDSLKDFNPNNTPSKAQIDKYKNNYYKMTVENPYLRGMTVFNTEGKMLLNLYLSRNKSWPLELQDNLINEIKNKGSLVLNATNENAFYIMEYIKNPYGEIIVTTRNDYAYVSDIAMYYQVADKRLYVSDARNSVYNVREAVGDNNIEKVSSVINRYAYYKKQPSFMVNDSLSVSMIGKEYPNYFELIVLAITALLILVCQLFIKAIVYFFKYIMQVKSNKDYVESIKGNDELINNSIVNSQLPKSNSIEEMPPMIQKVQYKIPDEYIKENNDSKNEDKFNIGKDILNIVSNIKDEINACKNKFAVSKEDLQDKIENIENKEEEKTIEEIDIETAFANIKKDLQEEYDRAIEENFLADSLYDMSNEEDAYDDIKVSETENDDMVINDYKIETKEEKYEENNDTIINDYEIEIKEEEYSENNHEEEFMSISDEELNNSSSNFIKESLSLDENILKNNILNNTEEKESDYNNIDNEFNKKIIKNDLLSSYKEKEEEKNKEYVKNLFNSKKTENHITTNDSHDISMDILNSYNKAIDNIKNKNEKDEDSKEEVKASNLDNESNSRKDDVFAAFDKMLSSIISKAEEDARKSITKK</sequence>
<keyword evidence="5" id="KW-1185">Reference proteome</keyword>
<feature type="transmembrane region" description="Helical" evidence="3">
    <location>
        <begin position="12"/>
        <end position="30"/>
    </location>
</feature>
<keyword evidence="1" id="KW-0175">Coiled coil</keyword>
<feature type="transmembrane region" description="Helical" evidence="3">
    <location>
        <begin position="282"/>
        <end position="306"/>
    </location>
</feature>
<evidence type="ECO:0000256" key="1">
    <source>
        <dbReference type="SAM" id="Coils"/>
    </source>
</evidence>
<protein>
    <submittedName>
        <fullName evidence="4">Uncharacterized protein</fullName>
    </submittedName>
</protein>
<feature type="coiled-coil region" evidence="1">
    <location>
        <begin position="396"/>
        <end position="426"/>
    </location>
</feature>
<feature type="compositionally biased region" description="Basic and acidic residues" evidence="2">
    <location>
        <begin position="633"/>
        <end position="646"/>
    </location>
</feature>
<proteinExistence type="predicted"/>
<gene>
    <name evidence="4" type="ORF">BRSU_2185</name>
</gene>
<evidence type="ECO:0000256" key="3">
    <source>
        <dbReference type="SAM" id="Phobius"/>
    </source>
</evidence>
<name>A0A0G4K9Y2_9SPIR</name>
<dbReference type="AlphaFoldDB" id="A0A0G4K9Y2"/>
<keyword evidence="3" id="KW-1133">Transmembrane helix</keyword>
<dbReference type="EMBL" id="CVLB01000002">
    <property type="protein sequence ID" value="CRF34692.1"/>
    <property type="molecule type" value="Genomic_DNA"/>
</dbReference>
<evidence type="ECO:0000313" key="5">
    <source>
        <dbReference type="Proteomes" id="UP000043763"/>
    </source>
</evidence>